<keyword evidence="1" id="KW-0812">Transmembrane</keyword>
<keyword evidence="1" id="KW-0472">Membrane</keyword>
<sequence length="315" mass="33495">MSELLSAITAAYTVLEKALPSIFIGLFLANLMSNGGGSTRANQLLPLVERLTGLPRTAVLVMLLSLADRTAGMVALEAARKQFDLADRQVIAINLAAKAPAVTQFFIFSFIPLMVALFPRSAAIRFLAGYFAAFIMISIIGVVLLKLWSDRRLDNGAAKDSGDTGDSLGTCLHAVEHAFRQTLQPFIRIAVWMFSMSAIVMLLVKSGALLVFADVLSLSGGLIGVNVIPLIGAGLISMIGGVAAVGAAWQEGILDPENIVPLLFLISIAHNIYDLFASSLPRTIAVFGRNLGVKVGIAGFFVTEGVMLLFFILAL</sequence>
<dbReference type="InterPro" id="IPR038880">
    <property type="entry name" value="MJ0871-like"/>
</dbReference>
<keyword evidence="3" id="KW-1185">Reference proteome</keyword>
<proteinExistence type="predicted"/>
<feature type="transmembrane region" description="Helical" evidence="1">
    <location>
        <begin position="124"/>
        <end position="145"/>
    </location>
</feature>
<feature type="transmembrane region" description="Helical" evidence="1">
    <location>
        <begin position="91"/>
        <end position="118"/>
    </location>
</feature>
<evidence type="ECO:0000256" key="1">
    <source>
        <dbReference type="SAM" id="Phobius"/>
    </source>
</evidence>
<feature type="transmembrane region" description="Helical" evidence="1">
    <location>
        <begin position="225"/>
        <end position="247"/>
    </location>
</feature>
<feature type="transmembrane region" description="Helical" evidence="1">
    <location>
        <begin position="296"/>
        <end position="314"/>
    </location>
</feature>
<accession>A0A1W1YHP4</accession>
<feature type="transmembrane region" description="Helical" evidence="1">
    <location>
        <begin position="189"/>
        <end position="213"/>
    </location>
</feature>
<evidence type="ECO:0000313" key="3">
    <source>
        <dbReference type="Proteomes" id="UP000192738"/>
    </source>
</evidence>
<dbReference type="PANTHER" id="PTHR38139">
    <property type="entry name" value="GATE DOMAIN-CONTAINING PROTEIN"/>
    <property type="match status" value="1"/>
</dbReference>
<gene>
    <name evidence="2" type="ORF">SAMN04488500_101380</name>
</gene>
<dbReference type="STRING" id="112901.SAMN04488500_101380"/>
<keyword evidence="1" id="KW-1133">Transmembrane helix</keyword>
<name>A0A1W1YHP4_9FIRM</name>
<dbReference type="AlphaFoldDB" id="A0A1W1YHP4"/>
<evidence type="ECO:0008006" key="4">
    <source>
        <dbReference type="Google" id="ProtNLM"/>
    </source>
</evidence>
<protein>
    <recommendedName>
        <fullName evidence="4">Nucleoside recognition</fullName>
    </recommendedName>
</protein>
<reference evidence="2 3" key="1">
    <citation type="submission" date="2017-04" db="EMBL/GenBank/DDBJ databases">
        <authorList>
            <person name="Afonso C.L."/>
            <person name="Miller P.J."/>
            <person name="Scott M.A."/>
            <person name="Spackman E."/>
            <person name="Goraichik I."/>
            <person name="Dimitrov K.M."/>
            <person name="Suarez D.L."/>
            <person name="Swayne D.E."/>
        </authorList>
    </citation>
    <scope>NUCLEOTIDE SEQUENCE [LARGE SCALE GENOMIC DNA]</scope>
    <source>
        <strain evidence="2 3">DSM 5090</strain>
    </source>
</reference>
<evidence type="ECO:0000313" key="2">
    <source>
        <dbReference type="EMBL" id="SMC35642.1"/>
    </source>
</evidence>
<organism evidence="2 3">
    <name type="scientific">Sporomusa malonica</name>
    <dbReference type="NCBI Taxonomy" id="112901"/>
    <lineage>
        <taxon>Bacteria</taxon>
        <taxon>Bacillati</taxon>
        <taxon>Bacillota</taxon>
        <taxon>Negativicutes</taxon>
        <taxon>Selenomonadales</taxon>
        <taxon>Sporomusaceae</taxon>
        <taxon>Sporomusa</taxon>
    </lineage>
</organism>
<dbReference type="RefSeq" id="WP_139796124.1">
    <property type="nucleotide sequence ID" value="NZ_CP155572.1"/>
</dbReference>
<dbReference type="EMBL" id="FWXI01000001">
    <property type="protein sequence ID" value="SMC35642.1"/>
    <property type="molecule type" value="Genomic_DNA"/>
</dbReference>
<dbReference type="PANTHER" id="PTHR38139:SF1">
    <property type="entry name" value="NUCLEOSIDE TRANSPORTER_FEOB GTPASE GATE DOMAIN-CONTAINING PROTEIN"/>
    <property type="match status" value="1"/>
</dbReference>
<dbReference type="Proteomes" id="UP000192738">
    <property type="component" value="Unassembled WGS sequence"/>
</dbReference>